<dbReference type="OrthoDB" id="10061064at2759"/>
<evidence type="ECO:0000256" key="2">
    <source>
        <dbReference type="ARBA" id="ARBA00016204"/>
    </source>
</evidence>
<dbReference type="GO" id="GO:0015031">
    <property type="term" value="P:protein transport"/>
    <property type="evidence" value="ECO:0007669"/>
    <property type="project" value="UniProtKB-UniRule"/>
</dbReference>
<proteinExistence type="inferred from homology"/>
<dbReference type="GO" id="GO:0031144">
    <property type="term" value="P:proteasome localization"/>
    <property type="evidence" value="ECO:0007669"/>
    <property type="project" value="UniProtKB-UniRule"/>
</dbReference>
<accession>A0A1E3PI37</accession>
<keyword evidence="8" id="KW-1185">Reference proteome</keyword>
<dbReference type="InterPro" id="IPR013868">
    <property type="entry name" value="Cut8/Sts1_fam"/>
</dbReference>
<evidence type="ECO:0000313" key="8">
    <source>
        <dbReference type="Proteomes" id="UP000095009"/>
    </source>
</evidence>
<reference evidence="7 8" key="1">
    <citation type="journal article" date="2016" name="Proc. Natl. Acad. Sci. U.S.A.">
        <title>Comparative genomics of biotechnologically important yeasts.</title>
        <authorList>
            <person name="Riley R."/>
            <person name="Haridas S."/>
            <person name="Wolfe K.H."/>
            <person name="Lopes M.R."/>
            <person name="Hittinger C.T."/>
            <person name="Goeker M."/>
            <person name="Salamov A.A."/>
            <person name="Wisecaver J.H."/>
            <person name="Long T.M."/>
            <person name="Calvey C.H."/>
            <person name="Aerts A.L."/>
            <person name="Barry K.W."/>
            <person name="Choi C."/>
            <person name="Clum A."/>
            <person name="Coughlan A.Y."/>
            <person name="Deshpande S."/>
            <person name="Douglass A.P."/>
            <person name="Hanson S.J."/>
            <person name="Klenk H.-P."/>
            <person name="LaButti K.M."/>
            <person name="Lapidus A."/>
            <person name="Lindquist E.A."/>
            <person name="Lipzen A.M."/>
            <person name="Meier-Kolthoff J.P."/>
            <person name="Ohm R.A."/>
            <person name="Otillar R.P."/>
            <person name="Pangilinan J.L."/>
            <person name="Peng Y."/>
            <person name="Rokas A."/>
            <person name="Rosa C.A."/>
            <person name="Scheuner C."/>
            <person name="Sibirny A.A."/>
            <person name="Slot J.C."/>
            <person name="Stielow J.B."/>
            <person name="Sun H."/>
            <person name="Kurtzman C.P."/>
            <person name="Blackwell M."/>
            <person name="Grigoriev I.V."/>
            <person name="Jeffries T.W."/>
        </authorList>
    </citation>
    <scope>NUCLEOTIDE SEQUENCE [LARGE SCALE GENOMIC DNA]</scope>
    <source>
        <strain evidence="7 8">DSM 6958</strain>
    </source>
</reference>
<dbReference type="STRING" id="857566.A0A1E3PI37"/>
<dbReference type="EMBL" id="KV454410">
    <property type="protein sequence ID" value="ODQ65028.1"/>
    <property type="molecule type" value="Genomic_DNA"/>
</dbReference>
<evidence type="ECO:0000256" key="1">
    <source>
        <dbReference type="ARBA" id="ARBA00006199"/>
    </source>
</evidence>
<dbReference type="PANTHER" id="PTHR28032">
    <property type="entry name" value="FI02826P"/>
    <property type="match status" value="1"/>
</dbReference>
<keyword evidence="4 5" id="KW-0539">Nucleus</keyword>
<dbReference type="GO" id="GO:0005737">
    <property type="term" value="C:cytoplasm"/>
    <property type="evidence" value="ECO:0007669"/>
    <property type="project" value="UniProtKB-SubCell"/>
</dbReference>
<dbReference type="Proteomes" id="UP000095009">
    <property type="component" value="Unassembled WGS sequence"/>
</dbReference>
<evidence type="ECO:0000256" key="6">
    <source>
        <dbReference type="SAM" id="MobiDB-lite"/>
    </source>
</evidence>
<dbReference type="GO" id="GO:0070628">
    <property type="term" value="F:proteasome binding"/>
    <property type="evidence" value="ECO:0007669"/>
    <property type="project" value="TreeGrafter"/>
</dbReference>
<protein>
    <recommendedName>
        <fullName evidence="2 5">Tethering factor for nuclear proteasome STS1</fullName>
    </recommendedName>
</protein>
<feature type="region of interest" description="Disordered" evidence="6">
    <location>
        <begin position="23"/>
        <end position="76"/>
    </location>
</feature>
<dbReference type="InterPro" id="IPR038422">
    <property type="entry name" value="Cut8/Sts1_sf"/>
</dbReference>
<feature type="compositionally biased region" description="Low complexity" evidence="6">
    <location>
        <begin position="26"/>
        <end position="44"/>
    </location>
</feature>
<keyword evidence="3 5" id="KW-0653">Protein transport</keyword>
<name>A0A1E3PI37_9ASCO</name>
<feature type="compositionally biased region" description="Acidic residues" evidence="6">
    <location>
        <begin position="55"/>
        <end position="69"/>
    </location>
</feature>
<feature type="region of interest" description="Disordered" evidence="6">
    <location>
        <begin position="84"/>
        <end position="103"/>
    </location>
</feature>
<gene>
    <name evidence="7" type="ORF">NADFUDRAFT_83138</name>
</gene>
<evidence type="ECO:0000313" key="7">
    <source>
        <dbReference type="EMBL" id="ODQ65028.1"/>
    </source>
</evidence>
<keyword evidence="5" id="KW-0963">Cytoplasm</keyword>
<dbReference type="GO" id="GO:0071630">
    <property type="term" value="P:nuclear protein quality control by the ubiquitin-proteasome system"/>
    <property type="evidence" value="ECO:0007669"/>
    <property type="project" value="UniProtKB-UniRule"/>
</dbReference>
<comment type="subcellular location">
    <subcellularLocation>
        <location evidence="5">Cytoplasm</location>
    </subcellularLocation>
    <subcellularLocation>
        <location evidence="5">Nucleus</location>
    </subcellularLocation>
</comment>
<dbReference type="Pfam" id="PF08559">
    <property type="entry name" value="Cut8"/>
    <property type="match status" value="1"/>
</dbReference>
<keyword evidence="5" id="KW-0813">Transport</keyword>
<evidence type="ECO:0000256" key="5">
    <source>
        <dbReference type="RuleBase" id="RU368013"/>
    </source>
</evidence>
<comment type="subunit">
    <text evidence="5">Binds the proteasome.</text>
</comment>
<evidence type="ECO:0000256" key="3">
    <source>
        <dbReference type="ARBA" id="ARBA00022927"/>
    </source>
</evidence>
<dbReference type="AlphaFoldDB" id="A0A1E3PI37"/>
<organism evidence="7 8">
    <name type="scientific">Nadsonia fulvescens var. elongata DSM 6958</name>
    <dbReference type="NCBI Taxonomy" id="857566"/>
    <lineage>
        <taxon>Eukaryota</taxon>
        <taxon>Fungi</taxon>
        <taxon>Dikarya</taxon>
        <taxon>Ascomycota</taxon>
        <taxon>Saccharomycotina</taxon>
        <taxon>Dipodascomycetes</taxon>
        <taxon>Dipodascales</taxon>
        <taxon>Dipodascales incertae sedis</taxon>
        <taxon>Nadsonia</taxon>
    </lineage>
</organism>
<comment type="similarity">
    <text evidence="1 5">Belongs to the cut8/STS1 family.</text>
</comment>
<sequence>MSTVLPASPAWGFKFASATGHSFGNSSTVPTSAPMASPTPAPTQSKRKMSFSSDCIEEDQSDQEPETEEPLSLSFSTREILPMPKKFSHTSGNSPLKVAASHHYNNPFTNSNTYHNTSASTTSIFKRHRTSQARGEQAEIFGRPLPVNRLLDSLDKKTLISLLGTLSNQYPEVCRAINLQSPKPTVGAAIDMLTKYQQAVFTSMPYKGNLTGDYAFLRVKPALDEFLQALIDYTSAMLPPVEDQISNTFAFLDQATGLLHQLPNWATPANNQSKYDMYHDITRAWCMAIEEASKKSGGMGLSLSHSGLKSKLELHNHSAAGRLQRAVDCINNELGLYNNNSSDNNYSTTLASSQPPLSSSSSSFGFGMAPRYDNYIQTNQLLGFNNNNGFAWK</sequence>
<comment type="function">
    <text evidence="5">Involved in ubiquitin-mediated protein degradation. Regulatory factor in the ubiquitin/proteasome pathway that controls the turnover of proteasome substrates. Targets proteasomes to the nucleus and facilitates the degradation of nuclear proteins.</text>
</comment>
<evidence type="ECO:0000256" key="4">
    <source>
        <dbReference type="ARBA" id="ARBA00023242"/>
    </source>
</evidence>
<dbReference type="PANTHER" id="PTHR28032:SF1">
    <property type="entry name" value="FI02826P"/>
    <property type="match status" value="1"/>
</dbReference>
<dbReference type="GO" id="GO:0031965">
    <property type="term" value="C:nuclear membrane"/>
    <property type="evidence" value="ECO:0007669"/>
    <property type="project" value="TreeGrafter"/>
</dbReference>
<dbReference type="Gene3D" id="1.20.58.1590">
    <property type="entry name" value="Tethering factor for nuclear proteasome Cut8/Sts1"/>
    <property type="match status" value="1"/>
</dbReference>